<feature type="region of interest" description="Disordered" evidence="1">
    <location>
        <begin position="1"/>
        <end position="26"/>
    </location>
</feature>
<accession>C4Y352</accession>
<organism evidence="2 3">
    <name type="scientific">Clavispora lusitaniae (strain ATCC 42720)</name>
    <name type="common">Yeast</name>
    <name type="synonym">Candida lusitaniae</name>
    <dbReference type="NCBI Taxonomy" id="306902"/>
    <lineage>
        <taxon>Eukaryota</taxon>
        <taxon>Fungi</taxon>
        <taxon>Dikarya</taxon>
        <taxon>Ascomycota</taxon>
        <taxon>Saccharomycotina</taxon>
        <taxon>Pichiomycetes</taxon>
        <taxon>Metschnikowiaceae</taxon>
        <taxon>Clavispora</taxon>
    </lineage>
</organism>
<dbReference type="InParanoid" id="C4Y352"/>
<dbReference type="HOGENOM" id="CLU_1695299_0_0_1"/>
<dbReference type="KEGG" id="clu:CLUG_02965"/>
<proteinExistence type="predicted"/>
<feature type="compositionally biased region" description="Basic residues" evidence="1">
    <location>
        <begin position="1"/>
        <end position="11"/>
    </location>
</feature>
<protein>
    <submittedName>
        <fullName evidence="2">Uncharacterized protein</fullName>
    </submittedName>
</protein>
<sequence>MPHAETRKKKREREEKKAKKAKKNRITRNKSLPMYSGCLCAQLNPSCPAPHLHLYPVGVGKTVKSAHRQGLGPAHGTRNLVSHWLRQRPEKTKRGARTTARKCTSRAFRGQRASAPARTAPCGAGCPSCLYKKTSPAASLFHLQGYSSTVVPFPP</sequence>
<dbReference type="Proteomes" id="UP000007703">
    <property type="component" value="Unassembled WGS sequence"/>
</dbReference>
<evidence type="ECO:0000313" key="3">
    <source>
        <dbReference type="Proteomes" id="UP000007703"/>
    </source>
</evidence>
<dbReference type="VEuPathDB" id="FungiDB:CLUG_02965"/>
<dbReference type="AlphaFoldDB" id="C4Y352"/>
<name>C4Y352_CLAL4</name>
<dbReference type="EMBL" id="CH408078">
    <property type="protein sequence ID" value="EEQ38839.1"/>
    <property type="molecule type" value="Genomic_DNA"/>
</dbReference>
<evidence type="ECO:0000256" key="1">
    <source>
        <dbReference type="SAM" id="MobiDB-lite"/>
    </source>
</evidence>
<gene>
    <name evidence="2" type="ORF">CLUG_02965</name>
</gene>
<reference evidence="2 3" key="1">
    <citation type="journal article" date="2009" name="Nature">
        <title>Evolution of pathogenicity and sexual reproduction in eight Candida genomes.</title>
        <authorList>
            <person name="Butler G."/>
            <person name="Rasmussen M.D."/>
            <person name="Lin M.F."/>
            <person name="Santos M.A."/>
            <person name="Sakthikumar S."/>
            <person name="Munro C.A."/>
            <person name="Rheinbay E."/>
            <person name="Grabherr M."/>
            <person name="Forche A."/>
            <person name="Reedy J.L."/>
            <person name="Agrafioti I."/>
            <person name="Arnaud M.B."/>
            <person name="Bates S."/>
            <person name="Brown A.J."/>
            <person name="Brunke S."/>
            <person name="Costanzo M.C."/>
            <person name="Fitzpatrick D.A."/>
            <person name="de Groot P.W."/>
            <person name="Harris D."/>
            <person name="Hoyer L.L."/>
            <person name="Hube B."/>
            <person name="Klis F.M."/>
            <person name="Kodira C."/>
            <person name="Lennard N."/>
            <person name="Logue M.E."/>
            <person name="Martin R."/>
            <person name="Neiman A.M."/>
            <person name="Nikolaou E."/>
            <person name="Quail M.A."/>
            <person name="Quinn J."/>
            <person name="Santos M.C."/>
            <person name="Schmitzberger F.F."/>
            <person name="Sherlock G."/>
            <person name="Shah P."/>
            <person name="Silverstein K.A."/>
            <person name="Skrzypek M.S."/>
            <person name="Soll D."/>
            <person name="Staggs R."/>
            <person name="Stansfield I."/>
            <person name="Stumpf M.P."/>
            <person name="Sudbery P.E."/>
            <person name="Srikantha T."/>
            <person name="Zeng Q."/>
            <person name="Berman J."/>
            <person name="Berriman M."/>
            <person name="Heitman J."/>
            <person name="Gow N.A."/>
            <person name="Lorenz M.C."/>
            <person name="Birren B.W."/>
            <person name="Kellis M."/>
            <person name="Cuomo C.A."/>
        </authorList>
    </citation>
    <scope>NUCLEOTIDE SEQUENCE [LARGE SCALE GENOMIC DNA]</scope>
    <source>
        <strain evidence="2 3">ATCC 42720</strain>
    </source>
</reference>
<evidence type="ECO:0000313" key="2">
    <source>
        <dbReference type="EMBL" id="EEQ38839.1"/>
    </source>
</evidence>